<evidence type="ECO:0000256" key="4">
    <source>
        <dbReference type="ARBA" id="ARBA00023186"/>
    </source>
</evidence>
<keyword evidence="7" id="KW-1185">Reference proteome</keyword>
<organism evidence="6 7">
    <name type="scientific">Amycolatopsis samaneae</name>
    <dbReference type="NCBI Taxonomy" id="664691"/>
    <lineage>
        <taxon>Bacteria</taxon>
        <taxon>Bacillati</taxon>
        <taxon>Actinomycetota</taxon>
        <taxon>Actinomycetes</taxon>
        <taxon>Pseudonocardiales</taxon>
        <taxon>Pseudonocardiaceae</taxon>
        <taxon>Amycolatopsis</taxon>
    </lineage>
</organism>
<evidence type="ECO:0000256" key="2">
    <source>
        <dbReference type="ARBA" id="ARBA00006411"/>
    </source>
</evidence>
<reference evidence="7" key="1">
    <citation type="journal article" date="2019" name="Int. J. Syst. Evol. Microbiol.">
        <title>The Global Catalogue of Microorganisms (GCM) 10K type strain sequencing project: providing services to taxonomists for standard genome sequencing and annotation.</title>
        <authorList>
            <consortium name="The Broad Institute Genomics Platform"/>
            <consortium name="The Broad Institute Genome Sequencing Center for Infectious Disease"/>
            <person name="Wu L."/>
            <person name="Ma J."/>
        </authorList>
    </citation>
    <scope>NUCLEOTIDE SEQUENCE [LARGE SCALE GENOMIC DNA]</scope>
    <source>
        <strain evidence="7">CGMCC 4.7643</strain>
    </source>
</reference>
<comment type="similarity">
    <text evidence="2">Belongs to the EspG family.</text>
</comment>
<dbReference type="InterPro" id="IPR025734">
    <property type="entry name" value="EspG"/>
</dbReference>
<gene>
    <name evidence="6" type="ORF">ACFSYJ_19430</name>
</gene>
<dbReference type="RefSeq" id="WP_345394348.1">
    <property type="nucleotide sequence ID" value="NZ_BAABHG010000006.1"/>
</dbReference>
<evidence type="ECO:0000256" key="5">
    <source>
        <dbReference type="SAM" id="MobiDB-lite"/>
    </source>
</evidence>
<feature type="region of interest" description="Disordered" evidence="5">
    <location>
        <begin position="153"/>
        <end position="172"/>
    </location>
</feature>
<dbReference type="EMBL" id="JBHUKU010000009">
    <property type="protein sequence ID" value="MFD2460787.1"/>
    <property type="molecule type" value="Genomic_DNA"/>
</dbReference>
<comment type="caution">
    <text evidence="6">The sequence shown here is derived from an EMBL/GenBank/DDBJ whole genome shotgun (WGS) entry which is preliminary data.</text>
</comment>
<comment type="subcellular location">
    <subcellularLocation>
        <location evidence="1">Cytoplasm</location>
    </subcellularLocation>
</comment>
<keyword evidence="4" id="KW-0143">Chaperone</keyword>
<sequence>MPEEFSLGMLEVDVAVRRAGLPASWAPFDIRSAVQAAGDDAIATYDRLNAEAWDAMRARHLADRDKLDVDVAHTLRAWTQPDVLIIVRAVELSDRRRVYYRAAVAEGLGVLSEQVGDDITFLQIRPDRLVDAVVGTLPPYRAVPVRPVTITRHAKPAPQAERDFSTEDFTTEPSRAEQEALVSFNQWPPHRLGSVELHVRTGHSALHNQGVVTFFDSDGGRFLVFTEPLSGGEKRLRYVPSDGSHLRRWLHETIAEVDR</sequence>
<evidence type="ECO:0000313" key="6">
    <source>
        <dbReference type="EMBL" id="MFD2460787.1"/>
    </source>
</evidence>
<dbReference type="Proteomes" id="UP001597419">
    <property type="component" value="Unassembled WGS sequence"/>
</dbReference>
<accession>A0ABW5GIX7</accession>
<evidence type="ECO:0000256" key="1">
    <source>
        <dbReference type="ARBA" id="ARBA00004496"/>
    </source>
</evidence>
<evidence type="ECO:0000256" key="3">
    <source>
        <dbReference type="ARBA" id="ARBA00022490"/>
    </source>
</evidence>
<keyword evidence="3" id="KW-0963">Cytoplasm</keyword>
<proteinExistence type="inferred from homology"/>
<dbReference type="Pfam" id="PF14011">
    <property type="entry name" value="ESX-1_EspG"/>
    <property type="match status" value="1"/>
</dbReference>
<protein>
    <submittedName>
        <fullName evidence="6">ESX secretion-associated protein EspG</fullName>
    </submittedName>
</protein>
<evidence type="ECO:0000313" key="7">
    <source>
        <dbReference type="Proteomes" id="UP001597419"/>
    </source>
</evidence>
<name>A0ABW5GIX7_9PSEU</name>